<evidence type="ECO:0000313" key="4">
    <source>
        <dbReference type="Proteomes" id="UP000280819"/>
    </source>
</evidence>
<proteinExistence type="predicted"/>
<dbReference type="RefSeq" id="WP_124844668.1">
    <property type="nucleotide sequence ID" value="NZ_JAUNKP010000016.1"/>
</dbReference>
<name>A0A3P1T8Y1_9ACTN</name>
<keyword evidence="2" id="KW-1133">Transmembrane helix</keyword>
<dbReference type="Proteomes" id="UP000280819">
    <property type="component" value="Unassembled WGS sequence"/>
</dbReference>
<dbReference type="AlphaFoldDB" id="A0A3P1T8Y1"/>
<gene>
    <name evidence="3" type="ORF">EII34_08170</name>
</gene>
<evidence type="ECO:0000256" key="1">
    <source>
        <dbReference type="SAM" id="MobiDB-lite"/>
    </source>
</evidence>
<organism evidence="3 4">
    <name type="scientific">Arachnia propionica</name>
    <dbReference type="NCBI Taxonomy" id="1750"/>
    <lineage>
        <taxon>Bacteria</taxon>
        <taxon>Bacillati</taxon>
        <taxon>Actinomycetota</taxon>
        <taxon>Actinomycetes</taxon>
        <taxon>Propionibacteriales</taxon>
        <taxon>Propionibacteriaceae</taxon>
        <taxon>Arachnia</taxon>
    </lineage>
</organism>
<feature type="transmembrane region" description="Helical" evidence="2">
    <location>
        <begin position="54"/>
        <end position="76"/>
    </location>
</feature>
<sequence>MSAVSCEPVVTRDAVRRAVCPRRRARRTLALRRGPVAAGCGRSTTATAVRSPGAWLVELQAVVFVVLVLLGLLFAVPKLVAMTQPDPSLDPVAGDPAWAHVTER</sequence>
<evidence type="ECO:0000256" key="2">
    <source>
        <dbReference type="SAM" id="Phobius"/>
    </source>
</evidence>
<protein>
    <submittedName>
        <fullName evidence="3">Uncharacterized protein</fullName>
    </submittedName>
</protein>
<evidence type="ECO:0000313" key="3">
    <source>
        <dbReference type="EMBL" id="RRD04893.1"/>
    </source>
</evidence>
<keyword evidence="2" id="KW-0812">Transmembrane</keyword>
<reference evidence="3 4" key="1">
    <citation type="submission" date="2018-11" db="EMBL/GenBank/DDBJ databases">
        <title>Genomes From Bacteria Associated with the Canine Oral Cavity: a Test Case for Automated Genome-Based Taxonomic Assignment.</title>
        <authorList>
            <person name="Coil D.A."/>
            <person name="Jospin G."/>
            <person name="Darling A.E."/>
            <person name="Wallis C."/>
            <person name="Davis I.J."/>
            <person name="Harris S."/>
            <person name="Eisen J.A."/>
            <person name="Holcombe L.J."/>
            <person name="O'Flynn C."/>
        </authorList>
    </citation>
    <scope>NUCLEOTIDE SEQUENCE [LARGE SCALE GENOMIC DNA]</scope>
    <source>
        <strain evidence="3 4">OH887_COT-365</strain>
    </source>
</reference>
<feature type="region of interest" description="Disordered" evidence="1">
    <location>
        <begin position="84"/>
        <end position="104"/>
    </location>
</feature>
<dbReference type="EMBL" id="RQZG01000008">
    <property type="protein sequence ID" value="RRD04893.1"/>
    <property type="molecule type" value="Genomic_DNA"/>
</dbReference>
<comment type="caution">
    <text evidence="3">The sequence shown here is derived from an EMBL/GenBank/DDBJ whole genome shotgun (WGS) entry which is preliminary data.</text>
</comment>
<accession>A0A3P1T8Y1</accession>
<keyword evidence="2" id="KW-0472">Membrane</keyword>